<dbReference type="EMBL" id="CAJFCW020000002">
    <property type="protein sequence ID" value="CAG9091410.1"/>
    <property type="molecule type" value="Genomic_DNA"/>
</dbReference>
<dbReference type="OrthoDB" id="10398534at2759"/>
<dbReference type="AlphaFoldDB" id="A0A811K538"/>
<keyword evidence="3" id="KW-1185">Reference proteome</keyword>
<evidence type="ECO:0000313" key="3">
    <source>
        <dbReference type="Proteomes" id="UP000614601"/>
    </source>
</evidence>
<sequence length="151" mass="17518">MVKLPLKNSRPKSYEEKLEEKRRRLKRLEKPIVVSMPGGESDDEPEELETKKDDNPLDFDKEPSPLPEVVLKPKKEKKVKKVVKKVAQGEYNVVVGESEFKVVTAKAKPLANKSSKSYRESLMDLTTHRKKRSSILVKQRTHIDKWVNRKL</sequence>
<gene>
    <name evidence="2" type="ORF">BOKJ2_LOCUS3206</name>
</gene>
<proteinExistence type="predicted"/>
<name>A0A811K538_9BILA</name>
<dbReference type="EMBL" id="CAJFDH010000002">
    <property type="protein sequence ID" value="CAD5210462.1"/>
    <property type="molecule type" value="Genomic_DNA"/>
</dbReference>
<feature type="region of interest" description="Disordered" evidence="1">
    <location>
        <begin position="25"/>
        <end position="67"/>
    </location>
</feature>
<comment type="caution">
    <text evidence="2">The sequence shown here is derived from an EMBL/GenBank/DDBJ whole genome shotgun (WGS) entry which is preliminary data.</text>
</comment>
<organism evidence="2 3">
    <name type="scientific">Bursaphelenchus okinawaensis</name>
    <dbReference type="NCBI Taxonomy" id="465554"/>
    <lineage>
        <taxon>Eukaryota</taxon>
        <taxon>Metazoa</taxon>
        <taxon>Ecdysozoa</taxon>
        <taxon>Nematoda</taxon>
        <taxon>Chromadorea</taxon>
        <taxon>Rhabditida</taxon>
        <taxon>Tylenchina</taxon>
        <taxon>Tylenchomorpha</taxon>
        <taxon>Aphelenchoidea</taxon>
        <taxon>Aphelenchoididae</taxon>
        <taxon>Bursaphelenchus</taxon>
    </lineage>
</organism>
<evidence type="ECO:0000313" key="2">
    <source>
        <dbReference type="EMBL" id="CAD5210462.1"/>
    </source>
</evidence>
<dbReference type="Proteomes" id="UP000614601">
    <property type="component" value="Unassembled WGS sequence"/>
</dbReference>
<accession>A0A811K538</accession>
<dbReference type="Proteomes" id="UP000783686">
    <property type="component" value="Unassembled WGS sequence"/>
</dbReference>
<feature type="compositionally biased region" description="Basic and acidic residues" evidence="1">
    <location>
        <begin position="48"/>
        <end position="63"/>
    </location>
</feature>
<evidence type="ECO:0000256" key="1">
    <source>
        <dbReference type="SAM" id="MobiDB-lite"/>
    </source>
</evidence>
<protein>
    <submittedName>
        <fullName evidence="2">Uncharacterized protein</fullName>
    </submittedName>
</protein>
<reference evidence="2" key="1">
    <citation type="submission" date="2020-09" db="EMBL/GenBank/DDBJ databases">
        <authorList>
            <person name="Kikuchi T."/>
        </authorList>
    </citation>
    <scope>NUCLEOTIDE SEQUENCE</scope>
    <source>
        <strain evidence="2">SH1</strain>
    </source>
</reference>